<evidence type="ECO:0000256" key="3">
    <source>
        <dbReference type="SAM" id="SignalP"/>
    </source>
</evidence>
<evidence type="ECO:0000256" key="2">
    <source>
        <dbReference type="PROSITE-ProRule" id="PRU01360"/>
    </source>
</evidence>
<keyword evidence="2" id="KW-0998">Cell outer membrane</keyword>
<dbReference type="GO" id="GO:0044718">
    <property type="term" value="P:siderophore transmembrane transport"/>
    <property type="evidence" value="ECO:0007669"/>
    <property type="project" value="TreeGrafter"/>
</dbReference>
<comment type="subcellular location">
    <subcellularLocation>
        <location evidence="2">Cell outer membrane</location>
        <topology evidence="2">Multi-pass membrane protein</topology>
    </subcellularLocation>
</comment>
<feature type="domain" description="TonB-dependent receptor plug" evidence="4">
    <location>
        <begin position="150"/>
        <end position="246"/>
    </location>
</feature>
<dbReference type="AlphaFoldDB" id="A0A956M1Y7"/>
<dbReference type="SUPFAM" id="SSF49452">
    <property type="entry name" value="Starch-binding domain-like"/>
    <property type="match status" value="1"/>
</dbReference>
<keyword evidence="2" id="KW-1134">Transmembrane beta strand</keyword>
<dbReference type="Gene3D" id="2.170.130.10">
    <property type="entry name" value="TonB-dependent receptor, plug domain"/>
    <property type="match status" value="1"/>
</dbReference>
<dbReference type="InterPro" id="IPR012910">
    <property type="entry name" value="Plug_dom"/>
</dbReference>
<evidence type="ECO:0000313" key="5">
    <source>
        <dbReference type="EMBL" id="MCA9729780.1"/>
    </source>
</evidence>
<keyword evidence="2" id="KW-0472">Membrane</keyword>
<dbReference type="GO" id="GO:0015344">
    <property type="term" value="F:siderophore uptake transmembrane transporter activity"/>
    <property type="evidence" value="ECO:0007669"/>
    <property type="project" value="TreeGrafter"/>
</dbReference>
<name>A0A956M1Y7_UNCEI</name>
<sequence length="485" mass="53491">MSIPIGPSSRDARRARFLRVPPIPRIVALLLLALAIASQAIAQTTPGTGMIVGRIFDSKTGKPLPFTNISVVGTALGTIARDDGTFVLPNVPVGVYELQASFMGYTTTKVEVEVREKRTTETEIRLQDTTVGSVDEVIVTAERPLVDVEAGATVRSVNAEEIKNLIIQPTLDSVVEQQAGVTRDRDQIHIRGGRADETLYVIEGTQMRDLLSGESQGGSAVGAKAVAEVNVITGGFDAKYGQALSGIVEAKLKEGSEEYHGFAGYTTDALTDDWDVDQADFQIGGPLPLVSNALHAIGGEKSGQVTFFMDVASELQNGYLPSITDTPGAKLHSGYQDRFLGSSFNYEDFFYPRGDNDWRLLFKSAWKASPNHKFSVSWLKHLSVNQGFNDTDIAQINRNTNNYPWVWSRRLDHYYTVTDDQNSFSFTWNHTVKTGLLQQVKVTRYFTSRHQDVGGKRWDEYDTVTDASLLPEFDTPYFRDAGEPT</sequence>
<keyword evidence="5" id="KW-0675">Receptor</keyword>
<comment type="similarity">
    <text evidence="2">Belongs to the TonB-dependent receptor family.</text>
</comment>
<dbReference type="PROSITE" id="PS52016">
    <property type="entry name" value="TONB_DEPENDENT_REC_3"/>
    <property type="match status" value="1"/>
</dbReference>
<dbReference type="GO" id="GO:0030246">
    <property type="term" value="F:carbohydrate binding"/>
    <property type="evidence" value="ECO:0007669"/>
    <property type="project" value="InterPro"/>
</dbReference>
<dbReference type="Pfam" id="PF07715">
    <property type="entry name" value="Plug"/>
    <property type="match status" value="1"/>
</dbReference>
<dbReference type="InterPro" id="IPR037066">
    <property type="entry name" value="Plug_dom_sf"/>
</dbReference>
<dbReference type="PANTHER" id="PTHR30069">
    <property type="entry name" value="TONB-DEPENDENT OUTER MEMBRANE RECEPTOR"/>
    <property type="match status" value="1"/>
</dbReference>
<dbReference type="EMBL" id="JAGQHR010000838">
    <property type="protein sequence ID" value="MCA9729780.1"/>
    <property type="molecule type" value="Genomic_DNA"/>
</dbReference>
<protein>
    <submittedName>
        <fullName evidence="5">TonB-dependent receptor</fullName>
    </submittedName>
</protein>
<proteinExistence type="inferred from homology"/>
<dbReference type="Proteomes" id="UP000697710">
    <property type="component" value="Unassembled WGS sequence"/>
</dbReference>
<keyword evidence="1 3" id="KW-0732">Signal</keyword>
<feature type="non-terminal residue" evidence="5">
    <location>
        <position position="485"/>
    </location>
</feature>
<dbReference type="Pfam" id="PF13715">
    <property type="entry name" value="CarbopepD_reg_2"/>
    <property type="match status" value="1"/>
</dbReference>
<evidence type="ECO:0000313" key="6">
    <source>
        <dbReference type="Proteomes" id="UP000697710"/>
    </source>
</evidence>
<evidence type="ECO:0000256" key="1">
    <source>
        <dbReference type="ARBA" id="ARBA00022729"/>
    </source>
</evidence>
<keyword evidence="2" id="KW-0813">Transport</keyword>
<organism evidence="5 6">
    <name type="scientific">Eiseniibacteriota bacterium</name>
    <dbReference type="NCBI Taxonomy" id="2212470"/>
    <lineage>
        <taxon>Bacteria</taxon>
        <taxon>Candidatus Eiseniibacteriota</taxon>
    </lineage>
</organism>
<dbReference type="SUPFAM" id="SSF56935">
    <property type="entry name" value="Porins"/>
    <property type="match status" value="1"/>
</dbReference>
<dbReference type="InterPro" id="IPR013784">
    <property type="entry name" value="Carb-bd-like_fold"/>
</dbReference>
<feature type="chain" id="PRO_5037936090" evidence="3">
    <location>
        <begin position="43"/>
        <end position="485"/>
    </location>
</feature>
<gene>
    <name evidence="5" type="ORF">KC729_19005</name>
</gene>
<dbReference type="InterPro" id="IPR039426">
    <property type="entry name" value="TonB-dep_rcpt-like"/>
</dbReference>
<comment type="caution">
    <text evidence="5">The sequence shown here is derived from an EMBL/GenBank/DDBJ whole genome shotgun (WGS) entry which is preliminary data.</text>
</comment>
<accession>A0A956M1Y7</accession>
<dbReference type="Gene3D" id="2.60.40.1120">
    <property type="entry name" value="Carboxypeptidase-like, regulatory domain"/>
    <property type="match status" value="1"/>
</dbReference>
<keyword evidence="2" id="KW-0812">Transmembrane</keyword>
<dbReference type="GO" id="GO:0009279">
    <property type="term" value="C:cell outer membrane"/>
    <property type="evidence" value="ECO:0007669"/>
    <property type="project" value="UniProtKB-SubCell"/>
</dbReference>
<reference evidence="5" key="1">
    <citation type="submission" date="2020-04" db="EMBL/GenBank/DDBJ databases">
        <authorList>
            <person name="Zhang T."/>
        </authorList>
    </citation>
    <scope>NUCLEOTIDE SEQUENCE</scope>
    <source>
        <strain evidence="5">HKST-UBA01</strain>
    </source>
</reference>
<feature type="signal peptide" evidence="3">
    <location>
        <begin position="1"/>
        <end position="42"/>
    </location>
</feature>
<dbReference type="PANTHER" id="PTHR30069:SF29">
    <property type="entry name" value="HEMOGLOBIN AND HEMOGLOBIN-HAPTOGLOBIN-BINDING PROTEIN 1-RELATED"/>
    <property type="match status" value="1"/>
</dbReference>
<reference evidence="5" key="2">
    <citation type="journal article" date="2021" name="Microbiome">
        <title>Successional dynamics and alternative stable states in a saline activated sludge microbial community over 9 years.</title>
        <authorList>
            <person name="Wang Y."/>
            <person name="Ye J."/>
            <person name="Ju F."/>
            <person name="Liu L."/>
            <person name="Boyd J.A."/>
            <person name="Deng Y."/>
            <person name="Parks D.H."/>
            <person name="Jiang X."/>
            <person name="Yin X."/>
            <person name="Woodcroft B.J."/>
            <person name="Tyson G.W."/>
            <person name="Hugenholtz P."/>
            <person name="Polz M.F."/>
            <person name="Zhang T."/>
        </authorList>
    </citation>
    <scope>NUCLEOTIDE SEQUENCE</scope>
    <source>
        <strain evidence="5">HKST-UBA01</strain>
    </source>
</reference>
<evidence type="ECO:0000259" key="4">
    <source>
        <dbReference type="Pfam" id="PF07715"/>
    </source>
</evidence>